<protein>
    <submittedName>
        <fullName evidence="1">Uncharacterized protein</fullName>
    </submittedName>
</protein>
<name>A0ACB9A0I4_9ASTR</name>
<keyword evidence="2" id="KW-1185">Reference proteome</keyword>
<sequence length="244" mass="28034">MILSKGIFLNNGKTWFSINKNGERCEMISATECLIPATSESKNRYSTENNSRFAGGCYLAFDVVISCQKRKEMSYAFSKNGFAWTTMELGIYARIKVFSLSPIIFEDVAVHPNKSFSIVCKIESQKLSPRTRYACYLVYKLPKNPYEFEAPMILTDKDFHVNDSEGIRFIYLLSPQIPTFRQTVDQNTHNPLNRPKIQGLPRLRNDGWMQVQISEFVTQFTTKMITVHVELTSSFYKVIEGLTV</sequence>
<evidence type="ECO:0000313" key="2">
    <source>
        <dbReference type="Proteomes" id="UP001056120"/>
    </source>
</evidence>
<dbReference type="EMBL" id="CM042042">
    <property type="protein sequence ID" value="KAI3703709.1"/>
    <property type="molecule type" value="Genomic_DNA"/>
</dbReference>
<comment type="caution">
    <text evidence="1">The sequence shown here is derived from an EMBL/GenBank/DDBJ whole genome shotgun (WGS) entry which is preliminary data.</text>
</comment>
<dbReference type="Proteomes" id="UP001056120">
    <property type="component" value="Linkage Group LG25"/>
</dbReference>
<evidence type="ECO:0000313" key="1">
    <source>
        <dbReference type="EMBL" id="KAI3703709.1"/>
    </source>
</evidence>
<reference evidence="2" key="1">
    <citation type="journal article" date="2022" name="Mol. Ecol. Resour.">
        <title>The genomes of chicory, endive, great burdock and yacon provide insights into Asteraceae palaeo-polyploidization history and plant inulin production.</title>
        <authorList>
            <person name="Fan W."/>
            <person name="Wang S."/>
            <person name="Wang H."/>
            <person name="Wang A."/>
            <person name="Jiang F."/>
            <person name="Liu H."/>
            <person name="Zhao H."/>
            <person name="Xu D."/>
            <person name="Zhang Y."/>
        </authorList>
    </citation>
    <scope>NUCLEOTIDE SEQUENCE [LARGE SCALE GENOMIC DNA]</scope>
    <source>
        <strain evidence="2">cv. Yunnan</strain>
    </source>
</reference>
<organism evidence="1 2">
    <name type="scientific">Smallanthus sonchifolius</name>
    <dbReference type="NCBI Taxonomy" id="185202"/>
    <lineage>
        <taxon>Eukaryota</taxon>
        <taxon>Viridiplantae</taxon>
        <taxon>Streptophyta</taxon>
        <taxon>Embryophyta</taxon>
        <taxon>Tracheophyta</taxon>
        <taxon>Spermatophyta</taxon>
        <taxon>Magnoliopsida</taxon>
        <taxon>eudicotyledons</taxon>
        <taxon>Gunneridae</taxon>
        <taxon>Pentapetalae</taxon>
        <taxon>asterids</taxon>
        <taxon>campanulids</taxon>
        <taxon>Asterales</taxon>
        <taxon>Asteraceae</taxon>
        <taxon>Asteroideae</taxon>
        <taxon>Heliantheae alliance</taxon>
        <taxon>Millerieae</taxon>
        <taxon>Smallanthus</taxon>
    </lineage>
</organism>
<gene>
    <name evidence="1" type="ORF">L1987_73903</name>
</gene>
<accession>A0ACB9A0I4</accession>
<proteinExistence type="predicted"/>
<reference evidence="1 2" key="2">
    <citation type="journal article" date="2022" name="Mol. Ecol. Resour.">
        <title>The genomes of chicory, endive, great burdock and yacon provide insights into Asteraceae paleo-polyploidization history and plant inulin production.</title>
        <authorList>
            <person name="Fan W."/>
            <person name="Wang S."/>
            <person name="Wang H."/>
            <person name="Wang A."/>
            <person name="Jiang F."/>
            <person name="Liu H."/>
            <person name="Zhao H."/>
            <person name="Xu D."/>
            <person name="Zhang Y."/>
        </authorList>
    </citation>
    <scope>NUCLEOTIDE SEQUENCE [LARGE SCALE GENOMIC DNA]</scope>
    <source>
        <strain evidence="2">cv. Yunnan</strain>
        <tissue evidence="1">Leaves</tissue>
    </source>
</reference>